<organism evidence="2 3">
    <name type="scientific">Paracoccus gahaiensis</name>
    <dbReference type="NCBI Taxonomy" id="1706839"/>
    <lineage>
        <taxon>Bacteria</taxon>
        <taxon>Pseudomonadati</taxon>
        <taxon>Pseudomonadota</taxon>
        <taxon>Alphaproteobacteria</taxon>
        <taxon>Rhodobacterales</taxon>
        <taxon>Paracoccaceae</taxon>
        <taxon>Paracoccus</taxon>
    </lineage>
</organism>
<evidence type="ECO:0000313" key="3">
    <source>
        <dbReference type="Proteomes" id="UP000309747"/>
    </source>
</evidence>
<feature type="compositionally biased region" description="Basic residues" evidence="1">
    <location>
        <begin position="49"/>
        <end position="60"/>
    </location>
</feature>
<evidence type="ECO:0000256" key="1">
    <source>
        <dbReference type="SAM" id="MobiDB-lite"/>
    </source>
</evidence>
<proteinExistence type="predicted"/>
<dbReference type="Proteomes" id="UP000309747">
    <property type="component" value="Unassembled WGS sequence"/>
</dbReference>
<dbReference type="EMBL" id="SUNI01000028">
    <property type="protein sequence ID" value="TJZ89652.1"/>
    <property type="molecule type" value="Genomic_DNA"/>
</dbReference>
<protein>
    <submittedName>
        <fullName evidence="2">Uncharacterized protein</fullName>
    </submittedName>
</protein>
<comment type="caution">
    <text evidence="2">The sequence shown here is derived from an EMBL/GenBank/DDBJ whole genome shotgun (WGS) entry which is preliminary data.</text>
</comment>
<reference evidence="2 3" key="1">
    <citation type="submission" date="2019-04" db="EMBL/GenBank/DDBJ databases">
        <authorList>
            <person name="Li J."/>
        </authorList>
    </citation>
    <scope>NUCLEOTIDE SEQUENCE [LARGE SCALE GENOMIC DNA]</scope>
    <source>
        <strain evidence="2 3">KCTC 42687</strain>
    </source>
</reference>
<dbReference type="AlphaFoldDB" id="A0A4U0R5X7"/>
<name>A0A4U0R5X7_9RHOB</name>
<evidence type="ECO:0000313" key="2">
    <source>
        <dbReference type="EMBL" id="TJZ89652.1"/>
    </source>
</evidence>
<keyword evidence="3" id="KW-1185">Reference proteome</keyword>
<accession>A0A4U0R5X7</accession>
<sequence>MSDLLHLRYAPQSVDDAMIERMMITRHTNELRIRDGVPEREPLLPRSGHPSHGRGTRRVKGGIPRLVDGTGSSRTRPRDAAPAGMGHRRCAGYAVAERGGRRNSDQSLSFGD</sequence>
<feature type="region of interest" description="Disordered" evidence="1">
    <location>
        <begin position="37"/>
        <end position="87"/>
    </location>
</feature>
<gene>
    <name evidence="2" type="ORF">FA743_18155</name>
</gene>
<dbReference type="RefSeq" id="WP_136887493.1">
    <property type="nucleotide sequence ID" value="NZ_SUNI01000028.1"/>
</dbReference>